<organism evidence="1 2">
    <name type="scientific">Orchesella cincta</name>
    <name type="common">Springtail</name>
    <name type="synonym">Podura cincta</name>
    <dbReference type="NCBI Taxonomy" id="48709"/>
    <lineage>
        <taxon>Eukaryota</taxon>
        <taxon>Metazoa</taxon>
        <taxon>Ecdysozoa</taxon>
        <taxon>Arthropoda</taxon>
        <taxon>Hexapoda</taxon>
        <taxon>Collembola</taxon>
        <taxon>Entomobryomorpha</taxon>
        <taxon>Entomobryoidea</taxon>
        <taxon>Orchesellidae</taxon>
        <taxon>Orchesellinae</taxon>
        <taxon>Orchesella</taxon>
    </lineage>
</organism>
<evidence type="ECO:0000313" key="1">
    <source>
        <dbReference type="EMBL" id="ODM86890.1"/>
    </source>
</evidence>
<sequence length="111" mass="12221">MEFLGKFCFSKNKILVDMTKLDHSELGEPANGIRCGSEVVGKVFVSSSIGSSRLRSSISRRLESAFIRMMNRGTNMSYVAIDIETEEVAACRMVDLVQKGVVTDLNGIPPF</sequence>
<dbReference type="AlphaFoldDB" id="A0A1D2M1P7"/>
<gene>
    <name evidence="1" type="ORF">Ocin01_19792</name>
</gene>
<proteinExistence type="predicted"/>
<name>A0A1D2M1P7_ORCCI</name>
<accession>A0A1D2M1P7</accession>
<keyword evidence="2" id="KW-1185">Reference proteome</keyword>
<dbReference type="EMBL" id="LJIJ01006858">
    <property type="protein sequence ID" value="ODM86890.1"/>
    <property type="molecule type" value="Genomic_DNA"/>
</dbReference>
<protein>
    <submittedName>
        <fullName evidence="1">Uncharacterized protein</fullName>
    </submittedName>
</protein>
<comment type="caution">
    <text evidence="1">The sequence shown here is derived from an EMBL/GenBank/DDBJ whole genome shotgun (WGS) entry which is preliminary data.</text>
</comment>
<dbReference type="Proteomes" id="UP000094527">
    <property type="component" value="Unassembled WGS sequence"/>
</dbReference>
<reference evidence="1 2" key="1">
    <citation type="journal article" date="2016" name="Genome Biol. Evol.">
        <title>Gene Family Evolution Reflects Adaptation to Soil Environmental Stressors in the Genome of the Collembolan Orchesella cincta.</title>
        <authorList>
            <person name="Faddeeva-Vakhrusheva A."/>
            <person name="Derks M.F."/>
            <person name="Anvar S.Y."/>
            <person name="Agamennone V."/>
            <person name="Suring W."/>
            <person name="Smit S."/>
            <person name="van Straalen N.M."/>
            <person name="Roelofs D."/>
        </authorList>
    </citation>
    <scope>NUCLEOTIDE SEQUENCE [LARGE SCALE GENOMIC DNA]</scope>
    <source>
        <tissue evidence="1">Mixed pool</tissue>
    </source>
</reference>
<evidence type="ECO:0000313" key="2">
    <source>
        <dbReference type="Proteomes" id="UP000094527"/>
    </source>
</evidence>